<dbReference type="Gene3D" id="3.30.450.80">
    <property type="entry name" value="Transcription factor LuxR-like, autoinducer-binding domain"/>
    <property type="match status" value="1"/>
</dbReference>
<accession>A0A0G3ES50</accession>
<keyword evidence="2" id="KW-0238">DNA-binding</keyword>
<reference evidence="7" key="1">
    <citation type="submission" date="2015-06" db="EMBL/GenBank/DDBJ databases">
        <authorList>
            <person name="Lim Y.L."/>
            <person name="Ee R."/>
            <person name="Yong D."/>
            <person name="How K.Y."/>
            <person name="Yin W.F."/>
            <person name="Chan K.G."/>
        </authorList>
    </citation>
    <scope>NUCLEOTIDE SEQUENCE [LARGE SCALE GENOMIC DNA]</scope>
    <source>
        <strain evidence="7">DSM 25325</strain>
    </source>
</reference>
<proteinExistence type="predicted"/>
<dbReference type="STRING" id="445709.ABW99_12240"/>
<dbReference type="Gene3D" id="1.10.10.10">
    <property type="entry name" value="Winged helix-like DNA-binding domain superfamily/Winged helix DNA-binding domain"/>
    <property type="match status" value="1"/>
</dbReference>
<dbReference type="KEGG" id="ptx:ABW99_12240"/>
<dbReference type="SUPFAM" id="SSF46894">
    <property type="entry name" value="C-terminal effector domain of the bipartite response regulators"/>
    <property type="match status" value="1"/>
</dbReference>
<dbReference type="InterPro" id="IPR000792">
    <property type="entry name" value="Tscrpt_reg_LuxR_C"/>
</dbReference>
<dbReference type="PATRIC" id="fig|445709.3.peg.2605"/>
<dbReference type="InterPro" id="IPR036388">
    <property type="entry name" value="WH-like_DNA-bd_sf"/>
</dbReference>
<dbReference type="AlphaFoldDB" id="A0A0G3ES50"/>
<keyword evidence="3" id="KW-0804">Transcription</keyword>
<dbReference type="PANTHER" id="PTHR44688">
    <property type="entry name" value="DNA-BINDING TRANSCRIPTIONAL ACTIVATOR DEVR_DOSR"/>
    <property type="match status" value="1"/>
</dbReference>
<dbReference type="InterPro" id="IPR036693">
    <property type="entry name" value="TF_LuxR_autoind-bd_dom_sf"/>
</dbReference>
<feature type="domain" description="HTH luxR-type" evidence="5">
    <location>
        <begin position="236"/>
        <end position="301"/>
    </location>
</feature>
<dbReference type="PROSITE" id="PS50043">
    <property type="entry name" value="HTH_LUXR_2"/>
    <property type="match status" value="1"/>
</dbReference>
<keyword evidence="1" id="KW-0805">Transcription regulation</keyword>
<evidence type="ECO:0000256" key="4">
    <source>
        <dbReference type="SAM" id="MobiDB-lite"/>
    </source>
</evidence>
<protein>
    <recommendedName>
        <fullName evidence="5">HTH luxR-type domain-containing protein</fullName>
    </recommendedName>
</protein>
<evidence type="ECO:0000313" key="6">
    <source>
        <dbReference type="EMBL" id="AKJ68869.1"/>
    </source>
</evidence>
<dbReference type="OrthoDB" id="9149076at2"/>
<dbReference type="GO" id="GO:0006355">
    <property type="term" value="P:regulation of DNA-templated transcription"/>
    <property type="evidence" value="ECO:0007669"/>
    <property type="project" value="InterPro"/>
</dbReference>
<sequence length="303" mass="33230">MALVHSLSPEPSATQPSGAAAPQPCAFDAPPCMPELVFCDEVDLSIHQFRHGLRHPPFGGRASIAAELDSARNAKERIRVIRSMLHIIGFTCMVCVTLQLIDDEIVRAFFLNCGVSPDFFQSYFRDGFHRIDPRLASVSSVGLPIIWDLGTLHETLRRSTDPVRGRALTAALDRHGMRSGLMFGMPLPRTNLHTVIGFSGPQPSGDWIGDSTIGQAMTLGLAIHQNTNDYIRALAQQNGTAMLSEMQQRILAGLAAGLSDKEIAQRLHTTSHNVDYHLRLLRKKYAVSNRAQLAYTAGRLGLV</sequence>
<dbReference type="SMART" id="SM00421">
    <property type="entry name" value="HTH_LUXR"/>
    <property type="match status" value="1"/>
</dbReference>
<evidence type="ECO:0000313" key="7">
    <source>
        <dbReference type="Proteomes" id="UP000036700"/>
    </source>
</evidence>
<dbReference type="InterPro" id="IPR016032">
    <property type="entry name" value="Sig_transdc_resp-reg_C-effctor"/>
</dbReference>
<gene>
    <name evidence="6" type="ORF">ABW99_12240</name>
</gene>
<organism evidence="6 7">
    <name type="scientific">Pandoraea thiooxydans</name>
    <dbReference type="NCBI Taxonomy" id="445709"/>
    <lineage>
        <taxon>Bacteria</taxon>
        <taxon>Pseudomonadati</taxon>
        <taxon>Pseudomonadota</taxon>
        <taxon>Betaproteobacteria</taxon>
        <taxon>Burkholderiales</taxon>
        <taxon>Burkholderiaceae</taxon>
        <taxon>Pandoraea</taxon>
    </lineage>
</organism>
<name>A0A0G3ES50_9BURK</name>
<dbReference type="GO" id="GO:0003677">
    <property type="term" value="F:DNA binding"/>
    <property type="evidence" value="ECO:0007669"/>
    <property type="project" value="UniProtKB-KW"/>
</dbReference>
<evidence type="ECO:0000256" key="3">
    <source>
        <dbReference type="ARBA" id="ARBA00023163"/>
    </source>
</evidence>
<dbReference type="SUPFAM" id="SSF75516">
    <property type="entry name" value="Pheromone-binding domain of LuxR-like quorum-sensing transcription factors"/>
    <property type="match status" value="1"/>
</dbReference>
<dbReference type="PANTHER" id="PTHR44688:SF16">
    <property type="entry name" value="DNA-BINDING TRANSCRIPTIONAL ACTIVATOR DEVR_DOSR"/>
    <property type="match status" value="1"/>
</dbReference>
<dbReference type="Pfam" id="PF03472">
    <property type="entry name" value="Autoind_bind"/>
    <property type="match status" value="1"/>
</dbReference>
<evidence type="ECO:0000256" key="2">
    <source>
        <dbReference type="ARBA" id="ARBA00023125"/>
    </source>
</evidence>
<dbReference type="EMBL" id="CP011568">
    <property type="protein sequence ID" value="AKJ68869.1"/>
    <property type="molecule type" value="Genomic_DNA"/>
</dbReference>
<keyword evidence="7" id="KW-1185">Reference proteome</keyword>
<feature type="region of interest" description="Disordered" evidence="4">
    <location>
        <begin position="1"/>
        <end position="22"/>
    </location>
</feature>
<evidence type="ECO:0000256" key="1">
    <source>
        <dbReference type="ARBA" id="ARBA00023015"/>
    </source>
</evidence>
<dbReference type="RefSeq" id="WP_047214766.1">
    <property type="nucleotide sequence ID" value="NZ_CP011568.3"/>
</dbReference>
<dbReference type="Proteomes" id="UP000036700">
    <property type="component" value="Chromosome"/>
</dbReference>
<dbReference type="InterPro" id="IPR005143">
    <property type="entry name" value="TF_LuxR_autoind-bd_dom"/>
</dbReference>
<dbReference type="Pfam" id="PF00196">
    <property type="entry name" value="GerE"/>
    <property type="match status" value="1"/>
</dbReference>
<evidence type="ECO:0000259" key="5">
    <source>
        <dbReference type="PROSITE" id="PS50043"/>
    </source>
</evidence>